<dbReference type="GO" id="GO:0015190">
    <property type="term" value="F:L-leucine transmembrane transporter activity"/>
    <property type="evidence" value="ECO:0007669"/>
    <property type="project" value="TreeGrafter"/>
</dbReference>
<evidence type="ECO:0000256" key="2">
    <source>
        <dbReference type="ARBA" id="ARBA00022448"/>
    </source>
</evidence>
<name>A0A0U3PC45_9HYPH</name>
<dbReference type="GO" id="GO:0005886">
    <property type="term" value="C:plasma membrane"/>
    <property type="evidence" value="ECO:0007669"/>
    <property type="project" value="UniProtKB-SubCell"/>
</dbReference>
<dbReference type="GO" id="GO:1903806">
    <property type="term" value="P:L-isoleucine import across plasma membrane"/>
    <property type="evidence" value="ECO:0007669"/>
    <property type="project" value="TreeGrafter"/>
</dbReference>
<dbReference type="RefSeq" id="WP_058900945.1">
    <property type="nucleotide sequence ID" value="NZ_CP013069.1"/>
</dbReference>
<feature type="transmembrane region" description="Helical" evidence="10">
    <location>
        <begin position="158"/>
        <end position="184"/>
    </location>
</feature>
<keyword evidence="11" id="KW-0614">Plasmid</keyword>
<evidence type="ECO:0000313" key="11">
    <source>
        <dbReference type="EMBL" id="ALV30386.1"/>
    </source>
</evidence>
<proteinExistence type="inferred from homology"/>
<evidence type="ECO:0000313" key="12">
    <source>
        <dbReference type="Proteomes" id="UP000064921"/>
    </source>
</evidence>
<evidence type="ECO:0000256" key="5">
    <source>
        <dbReference type="ARBA" id="ARBA00022692"/>
    </source>
</evidence>
<feature type="transmembrane region" description="Helical" evidence="10">
    <location>
        <begin position="269"/>
        <end position="293"/>
    </location>
</feature>
<dbReference type="Proteomes" id="UP000064921">
    <property type="component" value="Plasmid p.p-1"/>
</dbReference>
<dbReference type="Pfam" id="PF02653">
    <property type="entry name" value="BPD_transp_2"/>
    <property type="match status" value="1"/>
</dbReference>
<keyword evidence="4" id="KW-0997">Cell inner membrane</keyword>
<accession>A0A0U3PC45</accession>
<feature type="transmembrane region" description="Helical" evidence="10">
    <location>
        <begin position="37"/>
        <end position="54"/>
    </location>
</feature>
<geneLocation type="plasmid" evidence="11 12">
    <name>p.p-1</name>
</geneLocation>
<reference evidence="11 12" key="1">
    <citation type="submission" date="2015-10" db="EMBL/GenBank/DDBJ databases">
        <title>The world's first case of liver abscess caused by Pannonibacter phragmitetus.</title>
        <authorList>
            <person name="Ming D."/>
            <person name="Wang M."/>
            <person name="Zhou Y."/>
            <person name="Jiang T."/>
            <person name="Hu S."/>
        </authorList>
    </citation>
    <scope>NUCLEOTIDE SEQUENCE [LARGE SCALE GENOMIC DNA]</scope>
    <source>
        <strain evidence="11 12">31801</strain>
        <plasmid evidence="12">Plasmid p.p-1</plasmid>
    </source>
</reference>
<evidence type="ECO:0000256" key="1">
    <source>
        <dbReference type="ARBA" id="ARBA00004651"/>
    </source>
</evidence>
<keyword evidence="5 10" id="KW-0812">Transmembrane</keyword>
<protein>
    <submittedName>
        <fullName evidence="11">Branched-chain amino acid ABC transporter permease</fullName>
    </submittedName>
</protein>
<dbReference type="PANTHER" id="PTHR11795:SF371">
    <property type="entry name" value="HIGH-AFFINITY BRANCHED-CHAIN AMINO ACID TRANSPORT SYSTEM PERMEASE PROTEIN LIVH"/>
    <property type="match status" value="1"/>
</dbReference>
<keyword evidence="7 10" id="KW-1133">Transmembrane helix</keyword>
<evidence type="ECO:0000256" key="9">
    <source>
        <dbReference type="ARBA" id="ARBA00037998"/>
    </source>
</evidence>
<dbReference type="CDD" id="cd06582">
    <property type="entry name" value="TM_PBP1_LivH_like"/>
    <property type="match status" value="1"/>
</dbReference>
<comment type="similarity">
    <text evidence="9">Belongs to the binding-protein-dependent transport system permease family. LivHM subfamily.</text>
</comment>
<feature type="transmembrane region" description="Helical" evidence="10">
    <location>
        <begin position="204"/>
        <end position="225"/>
    </location>
</feature>
<evidence type="ECO:0000256" key="6">
    <source>
        <dbReference type="ARBA" id="ARBA00022970"/>
    </source>
</evidence>
<dbReference type="GO" id="GO:0015188">
    <property type="term" value="F:L-isoleucine transmembrane transporter activity"/>
    <property type="evidence" value="ECO:0007669"/>
    <property type="project" value="TreeGrafter"/>
</dbReference>
<keyword evidence="2" id="KW-0813">Transport</keyword>
<organism evidence="11 12">
    <name type="scientific">Pannonibacter phragmitetus</name>
    <dbReference type="NCBI Taxonomy" id="121719"/>
    <lineage>
        <taxon>Bacteria</taxon>
        <taxon>Pseudomonadati</taxon>
        <taxon>Pseudomonadota</taxon>
        <taxon>Alphaproteobacteria</taxon>
        <taxon>Hyphomicrobiales</taxon>
        <taxon>Stappiaceae</taxon>
        <taxon>Pannonibacter</taxon>
    </lineage>
</organism>
<dbReference type="EMBL" id="CP013069">
    <property type="protein sequence ID" value="ALV30386.1"/>
    <property type="molecule type" value="Genomic_DNA"/>
</dbReference>
<dbReference type="KEGG" id="pphr:APZ00_24375"/>
<dbReference type="InterPro" id="IPR052157">
    <property type="entry name" value="BCAA_transport_permease"/>
</dbReference>
<evidence type="ECO:0000256" key="7">
    <source>
        <dbReference type="ARBA" id="ARBA00022989"/>
    </source>
</evidence>
<evidence type="ECO:0000256" key="10">
    <source>
        <dbReference type="SAM" id="Phobius"/>
    </source>
</evidence>
<comment type="subcellular location">
    <subcellularLocation>
        <location evidence="1">Cell membrane</location>
        <topology evidence="1">Multi-pass membrane protein</topology>
    </subcellularLocation>
</comment>
<feature type="transmembrane region" description="Helical" evidence="10">
    <location>
        <begin position="74"/>
        <end position="97"/>
    </location>
</feature>
<feature type="transmembrane region" description="Helical" evidence="10">
    <location>
        <begin position="109"/>
        <end position="128"/>
    </location>
</feature>
<evidence type="ECO:0000256" key="4">
    <source>
        <dbReference type="ARBA" id="ARBA00022519"/>
    </source>
</evidence>
<evidence type="ECO:0000256" key="3">
    <source>
        <dbReference type="ARBA" id="ARBA00022475"/>
    </source>
</evidence>
<dbReference type="AlphaFoldDB" id="A0A0U3PC45"/>
<dbReference type="GO" id="GO:0015192">
    <property type="term" value="F:L-phenylalanine transmembrane transporter activity"/>
    <property type="evidence" value="ECO:0007669"/>
    <property type="project" value="TreeGrafter"/>
</dbReference>
<dbReference type="PANTHER" id="PTHR11795">
    <property type="entry name" value="BRANCHED-CHAIN AMINO ACID TRANSPORT SYSTEM PERMEASE PROTEIN LIVH"/>
    <property type="match status" value="1"/>
</dbReference>
<dbReference type="InterPro" id="IPR001851">
    <property type="entry name" value="ABC_transp_permease"/>
</dbReference>
<keyword evidence="12" id="KW-1185">Reference proteome</keyword>
<dbReference type="GO" id="GO:0005304">
    <property type="term" value="F:L-valine transmembrane transporter activity"/>
    <property type="evidence" value="ECO:0007669"/>
    <property type="project" value="TreeGrafter"/>
</dbReference>
<keyword evidence="6" id="KW-0029">Amino-acid transport</keyword>
<feature type="transmembrane region" description="Helical" evidence="10">
    <location>
        <begin position="6"/>
        <end position="25"/>
    </location>
</feature>
<keyword evidence="3" id="KW-1003">Cell membrane</keyword>
<keyword evidence="8 10" id="KW-0472">Membrane</keyword>
<feature type="transmembrane region" description="Helical" evidence="10">
    <location>
        <begin position="237"/>
        <end position="263"/>
    </location>
</feature>
<evidence type="ECO:0000256" key="8">
    <source>
        <dbReference type="ARBA" id="ARBA00023136"/>
    </source>
</evidence>
<dbReference type="GO" id="GO:0042941">
    <property type="term" value="P:D-alanine transmembrane transport"/>
    <property type="evidence" value="ECO:0007669"/>
    <property type="project" value="TreeGrafter"/>
</dbReference>
<gene>
    <name evidence="11" type="ORF">APZ00_24375</name>
</gene>
<dbReference type="GO" id="GO:0015808">
    <property type="term" value="P:L-alanine transport"/>
    <property type="evidence" value="ECO:0007669"/>
    <property type="project" value="TreeGrafter"/>
</dbReference>
<sequence>MIQALVDGILVGSVLSLGAIGLTMVMHMLRFANFAHAELLTIGAYVALVFDRLFQAVHGSLGQKLAPLSLTLSLLLAMVLAMALTAASAVLIDRLIFRRVREKGGELSMVFASFGVALIVRSVIGLSFGLHTELYSRGIAFAVVLSRDPLLMIKPDQVFVLGATLLIMVVLHLVLTRTTFGFALRAVAENPSLAQVNGISLKRMVTLIWIIGGGLAALAGVFYAMTNHLSPVMGRDMVLPVFAAAIAGGIGSIHGAALGGFLVGIASSLALLVVPSGYSPSMPFLIILAVLLVRPNGLFGEARS</sequence>